<dbReference type="Gene3D" id="2.60.120.200">
    <property type="match status" value="1"/>
</dbReference>
<accession>A0ABT9IWE1</accession>
<protein>
    <submittedName>
        <fullName evidence="1">LamG domain-containing protein</fullName>
    </submittedName>
</protein>
<organism evidence="1 2">
    <name type="scientific">Chengkuizengella axinellae</name>
    <dbReference type="NCBI Taxonomy" id="3064388"/>
    <lineage>
        <taxon>Bacteria</taxon>
        <taxon>Bacillati</taxon>
        <taxon>Bacillota</taxon>
        <taxon>Bacilli</taxon>
        <taxon>Bacillales</taxon>
        <taxon>Paenibacillaceae</taxon>
        <taxon>Chengkuizengella</taxon>
    </lineage>
</organism>
<comment type="caution">
    <text evidence="1">The sequence shown here is derived from an EMBL/GenBank/DDBJ whole genome shotgun (WGS) entry which is preliminary data.</text>
</comment>
<dbReference type="Proteomes" id="UP001231941">
    <property type="component" value="Unassembled WGS sequence"/>
</dbReference>
<keyword evidence="2" id="KW-1185">Reference proteome</keyword>
<dbReference type="RefSeq" id="WP_305990991.1">
    <property type="nucleotide sequence ID" value="NZ_JAVAMP010000002.1"/>
</dbReference>
<dbReference type="EMBL" id="JAVAMP010000002">
    <property type="protein sequence ID" value="MDP5273684.1"/>
    <property type="molecule type" value="Genomic_DNA"/>
</dbReference>
<dbReference type="SUPFAM" id="SSF49899">
    <property type="entry name" value="Concanavalin A-like lectins/glucanases"/>
    <property type="match status" value="1"/>
</dbReference>
<name>A0ABT9IWE1_9BACL</name>
<sequence>MSDAHRGSKLKLADQLIPVQFDTFYMDCKQDASAIHQGNLIIPDHAVYSLRKKEGVFGGNAIAVEDVTTNLIETIGSGASQDWSKWSHYSNSYYWNQDLVTQYIDDDMGMVFEGKVGSSGYSYLYDYYPYSFINGEYYANSIYLKASRELSNQITSYINSSEGGQHNVANTVSFNGIGTKWKRYEAIHTANEDVNSTGGIGWSLGNIPEDVTIYASMPQFEEKSFVTSFVNGTRGEASLNFGHPSLYLPKDQHSVFMWVKPELGSLGTTESWSMCFSGSPAWYLGWDSTTAYRVSWVNADTMAQEILQITSLSFERNTWYFVGYTFNNGVIKLYLDGELLNQKNTSTNIEYRRNTEETEGVFIGTYYDRGSYQFNGLIDEVRIDGVAVSEEEIKAWYISQAPFYNPWDYRSYAL</sequence>
<dbReference type="Pfam" id="PF13385">
    <property type="entry name" value="Laminin_G_3"/>
    <property type="match status" value="1"/>
</dbReference>
<dbReference type="InterPro" id="IPR013320">
    <property type="entry name" value="ConA-like_dom_sf"/>
</dbReference>
<reference evidence="1 2" key="1">
    <citation type="submission" date="2023-08" db="EMBL/GenBank/DDBJ databases">
        <authorList>
            <person name="Park J.-S."/>
        </authorList>
    </citation>
    <scope>NUCLEOTIDE SEQUENCE [LARGE SCALE GENOMIC DNA]</scope>
    <source>
        <strain evidence="1 2">2205SS18-9</strain>
    </source>
</reference>
<gene>
    <name evidence="1" type="ORF">Q5Y73_06185</name>
</gene>
<evidence type="ECO:0000313" key="1">
    <source>
        <dbReference type="EMBL" id="MDP5273684.1"/>
    </source>
</evidence>
<evidence type="ECO:0000313" key="2">
    <source>
        <dbReference type="Proteomes" id="UP001231941"/>
    </source>
</evidence>
<proteinExistence type="predicted"/>